<organism evidence="1 2">
    <name type="scientific">Mesocestoides corti</name>
    <name type="common">Flatworm</name>
    <dbReference type="NCBI Taxonomy" id="53468"/>
    <lineage>
        <taxon>Eukaryota</taxon>
        <taxon>Metazoa</taxon>
        <taxon>Spiralia</taxon>
        <taxon>Lophotrochozoa</taxon>
        <taxon>Platyhelminthes</taxon>
        <taxon>Cestoda</taxon>
        <taxon>Eucestoda</taxon>
        <taxon>Cyclophyllidea</taxon>
        <taxon>Mesocestoididae</taxon>
        <taxon>Mesocestoides</taxon>
    </lineage>
</organism>
<reference evidence="1 2" key="1">
    <citation type="submission" date="2018-10" db="EMBL/GenBank/DDBJ databases">
        <authorList>
            <consortium name="Pathogen Informatics"/>
        </authorList>
    </citation>
    <scope>NUCLEOTIDE SEQUENCE [LARGE SCALE GENOMIC DNA]</scope>
</reference>
<accession>A0A0R3UBL5</accession>
<dbReference type="AlphaFoldDB" id="A0A0R3UBL5"/>
<gene>
    <name evidence="1" type="ORF">MCOS_LOCUS4315</name>
</gene>
<sequence>MRRHCWLLIGQAAHTSWSRAAVRDSALCVVFAEAELVCLIIRVSELSQLLRAHSDDTWNWRSIGDTEHREEVIGGAQWKSEKHRRNFVAIDSGK</sequence>
<protein>
    <submittedName>
        <fullName evidence="1">Uncharacterized protein</fullName>
    </submittedName>
</protein>
<keyword evidence="2" id="KW-1185">Reference proteome</keyword>
<evidence type="ECO:0000313" key="1">
    <source>
        <dbReference type="EMBL" id="VDD78312.1"/>
    </source>
</evidence>
<dbReference type="Proteomes" id="UP000267029">
    <property type="component" value="Unassembled WGS sequence"/>
</dbReference>
<dbReference type="EMBL" id="UXSR01001482">
    <property type="protein sequence ID" value="VDD78312.1"/>
    <property type="molecule type" value="Genomic_DNA"/>
</dbReference>
<name>A0A0R3UBL5_MESCO</name>
<evidence type="ECO:0000313" key="2">
    <source>
        <dbReference type="Proteomes" id="UP000267029"/>
    </source>
</evidence>
<proteinExistence type="predicted"/>